<proteinExistence type="predicted"/>
<feature type="region of interest" description="Disordered" evidence="1">
    <location>
        <begin position="1"/>
        <end position="112"/>
    </location>
</feature>
<feature type="compositionally biased region" description="Low complexity" evidence="1">
    <location>
        <begin position="1"/>
        <end position="24"/>
    </location>
</feature>
<dbReference type="EMBL" id="PQIB02000016">
    <property type="protein sequence ID" value="RLM61730.1"/>
    <property type="molecule type" value="Genomic_DNA"/>
</dbReference>
<sequence length="160" mass="16853">MADGDPAAAPAPAREKPSAPAAAVEVEETRPPPPEPPGGLVEEKRQSKEEAAAAEVETRPPPEAPGAPPAENREKEAEAEAKERKEVEKGMGDETKEKRGEEDKGKGPVCNDASSSFGECNSTGTNALAIPDHIYMFRSAIKSILYNTKIYSAAAAITVN</sequence>
<evidence type="ECO:0000256" key="1">
    <source>
        <dbReference type="SAM" id="MobiDB-lite"/>
    </source>
</evidence>
<protein>
    <submittedName>
        <fullName evidence="2">WRKY transcription factor 32</fullName>
    </submittedName>
</protein>
<keyword evidence="3" id="KW-1185">Reference proteome</keyword>
<evidence type="ECO:0000313" key="3">
    <source>
        <dbReference type="Proteomes" id="UP000275267"/>
    </source>
</evidence>
<dbReference type="AlphaFoldDB" id="A0A3L6PQU9"/>
<dbReference type="STRING" id="4540.A0A3L6PQU9"/>
<dbReference type="Proteomes" id="UP000275267">
    <property type="component" value="Unassembled WGS sequence"/>
</dbReference>
<feature type="compositionally biased region" description="Basic and acidic residues" evidence="1">
    <location>
        <begin position="41"/>
        <end position="60"/>
    </location>
</feature>
<gene>
    <name evidence="2" type="ORF">C2845_PM14G08320</name>
</gene>
<comment type="caution">
    <text evidence="2">The sequence shown here is derived from an EMBL/GenBank/DDBJ whole genome shotgun (WGS) entry which is preliminary data.</text>
</comment>
<feature type="compositionally biased region" description="Basic and acidic residues" evidence="1">
    <location>
        <begin position="71"/>
        <end position="106"/>
    </location>
</feature>
<organism evidence="2 3">
    <name type="scientific">Panicum miliaceum</name>
    <name type="common">Proso millet</name>
    <name type="synonym">Broomcorn millet</name>
    <dbReference type="NCBI Taxonomy" id="4540"/>
    <lineage>
        <taxon>Eukaryota</taxon>
        <taxon>Viridiplantae</taxon>
        <taxon>Streptophyta</taxon>
        <taxon>Embryophyta</taxon>
        <taxon>Tracheophyta</taxon>
        <taxon>Spermatophyta</taxon>
        <taxon>Magnoliopsida</taxon>
        <taxon>Liliopsida</taxon>
        <taxon>Poales</taxon>
        <taxon>Poaceae</taxon>
        <taxon>PACMAD clade</taxon>
        <taxon>Panicoideae</taxon>
        <taxon>Panicodae</taxon>
        <taxon>Paniceae</taxon>
        <taxon>Panicinae</taxon>
        <taxon>Panicum</taxon>
        <taxon>Panicum sect. Panicum</taxon>
    </lineage>
</organism>
<reference evidence="3" key="1">
    <citation type="journal article" date="2019" name="Nat. Commun.">
        <title>The genome of broomcorn millet.</title>
        <authorList>
            <person name="Zou C."/>
            <person name="Miki D."/>
            <person name="Li D."/>
            <person name="Tang Q."/>
            <person name="Xiao L."/>
            <person name="Rajput S."/>
            <person name="Deng P."/>
            <person name="Jia W."/>
            <person name="Huang R."/>
            <person name="Zhang M."/>
            <person name="Sun Y."/>
            <person name="Hu J."/>
            <person name="Fu X."/>
            <person name="Schnable P.S."/>
            <person name="Li F."/>
            <person name="Zhang H."/>
            <person name="Feng B."/>
            <person name="Zhu X."/>
            <person name="Liu R."/>
            <person name="Schnable J.C."/>
            <person name="Zhu J.-K."/>
            <person name="Zhang H."/>
        </authorList>
    </citation>
    <scope>NUCLEOTIDE SEQUENCE [LARGE SCALE GENOMIC DNA]</scope>
</reference>
<name>A0A3L6PQU9_PANMI</name>
<evidence type="ECO:0000313" key="2">
    <source>
        <dbReference type="EMBL" id="RLM61730.1"/>
    </source>
</evidence>
<accession>A0A3L6PQU9</accession>